<sequence length="62" mass="6442">MAIEGPCASYQALIPSRSGAAAVGIMIGAFDFAADDADTALSFPSVPFSVDFSTCVALRERR</sequence>
<accession>A0ABS0P5P5</accession>
<dbReference type="EMBL" id="JACEGD010000017">
    <property type="protein sequence ID" value="MBH5388574.1"/>
    <property type="molecule type" value="Genomic_DNA"/>
</dbReference>
<reference evidence="1 2" key="1">
    <citation type="submission" date="2020-07" db="EMBL/GenBank/DDBJ databases">
        <title>Bradyrhizobium diversity isolated from nodules of indigenous legumes of Western Australia.</title>
        <authorList>
            <person name="Klepa M.S."/>
        </authorList>
    </citation>
    <scope>NUCLEOTIDE SEQUENCE [LARGE SCALE GENOMIC DNA]</scope>
    <source>
        <strain evidence="1 2">CNPSo 4019</strain>
    </source>
</reference>
<comment type="caution">
    <text evidence="1">The sequence shown here is derived from an EMBL/GenBank/DDBJ whole genome shotgun (WGS) entry which is preliminary data.</text>
</comment>
<organism evidence="1 2">
    <name type="scientific">Bradyrhizobium diversitatis</name>
    <dbReference type="NCBI Taxonomy" id="2755406"/>
    <lineage>
        <taxon>Bacteria</taxon>
        <taxon>Pseudomonadati</taxon>
        <taxon>Pseudomonadota</taxon>
        <taxon>Alphaproteobacteria</taxon>
        <taxon>Hyphomicrobiales</taxon>
        <taxon>Nitrobacteraceae</taxon>
        <taxon>Bradyrhizobium</taxon>
    </lineage>
</organism>
<protein>
    <submittedName>
        <fullName evidence="1">Uncharacterized protein</fullName>
    </submittedName>
</protein>
<gene>
    <name evidence="1" type="ORF">H1B27_20125</name>
</gene>
<name>A0ABS0P5P5_9BRAD</name>
<evidence type="ECO:0000313" key="1">
    <source>
        <dbReference type="EMBL" id="MBH5388574.1"/>
    </source>
</evidence>
<dbReference type="Proteomes" id="UP001194539">
    <property type="component" value="Unassembled WGS sequence"/>
</dbReference>
<keyword evidence="2" id="KW-1185">Reference proteome</keyword>
<proteinExistence type="predicted"/>
<evidence type="ECO:0000313" key="2">
    <source>
        <dbReference type="Proteomes" id="UP001194539"/>
    </source>
</evidence>